<dbReference type="PIRSF" id="PIRSF000726">
    <property type="entry name" value="Asp_kin"/>
    <property type="match status" value="1"/>
</dbReference>
<evidence type="ECO:0000256" key="15">
    <source>
        <dbReference type="RuleBase" id="RU003448"/>
    </source>
</evidence>
<evidence type="ECO:0000256" key="13">
    <source>
        <dbReference type="ARBA" id="ARBA00047872"/>
    </source>
</evidence>
<dbReference type="GO" id="GO:0004072">
    <property type="term" value="F:aspartate kinase activity"/>
    <property type="evidence" value="ECO:0007669"/>
    <property type="project" value="UniProtKB-EC"/>
</dbReference>
<proteinExistence type="inferred from homology"/>
<reference evidence="20" key="1">
    <citation type="submission" date="2019-01" db="EMBL/GenBank/DDBJ databases">
        <title>Draft genomes of a novel of Sporanaerobacter strains.</title>
        <authorList>
            <person name="Ma S."/>
        </authorList>
    </citation>
    <scope>NUCLEOTIDE SEQUENCE [LARGE SCALE GENOMIC DNA]</scope>
    <source>
        <strain evidence="20">NJN-17</strain>
    </source>
</reference>
<evidence type="ECO:0000256" key="1">
    <source>
        <dbReference type="ARBA" id="ARBA00003121"/>
    </source>
</evidence>
<dbReference type="Proteomes" id="UP000287969">
    <property type="component" value="Chromosome"/>
</dbReference>
<dbReference type="AlphaFoldDB" id="A0A410QCA8"/>
<dbReference type="KEGG" id="spoa:EQM13_08720"/>
<dbReference type="PANTHER" id="PTHR21499">
    <property type="entry name" value="ASPARTATE KINASE"/>
    <property type="match status" value="1"/>
</dbReference>
<dbReference type="RefSeq" id="WP_071138715.1">
    <property type="nucleotide sequence ID" value="NZ_CP035282.1"/>
</dbReference>
<protein>
    <recommendedName>
        <fullName evidence="15">Aspartokinase</fullName>
        <ecNumber evidence="15">2.7.2.4</ecNumber>
    </recommendedName>
</protein>
<dbReference type="PANTHER" id="PTHR21499:SF3">
    <property type="entry name" value="ASPARTOKINASE"/>
    <property type="match status" value="1"/>
</dbReference>
<evidence type="ECO:0000256" key="14">
    <source>
        <dbReference type="PIRSR" id="PIRSR000726-1"/>
    </source>
</evidence>
<dbReference type="InterPro" id="IPR027795">
    <property type="entry name" value="CASTOR_ACT_dom"/>
</dbReference>
<keyword evidence="7 15" id="KW-0808">Transferase</keyword>
<evidence type="ECO:0000256" key="16">
    <source>
        <dbReference type="RuleBase" id="RU004249"/>
    </source>
</evidence>
<evidence type="ECO:0000256" key="7">
    <source>
        <dbReference type="ARBA" id="ARBA00022679"/>
    </source>
</evidence>
<dbReference type="InterPro" id="IPR005260">
    <property type="entry name" value="Asp_kin_monofn"/>
</dbReference>
<evidence type="ECO:0000256" key="2">
    <source>
        <dbReference type="ARBA" id="ARBA00004766"/>
    </source>
</evidence>
<dbReference type="GO" id="GO:0005829">
    <property type="term" value="C:cytosol"/>
    <property type="evidence" value="ECO:0007669"/>
    <property type="project" value="TreeGrafter"/>
</dbReference>
<name>A0A410QCA8_9FIRM</name>
<dbReference type="SUPFAM" id="SSF53633">
    <property type="entry name" value="Carbamate kinase-like"/>
    <property type="match status" value="1"/>
</dbReference>
<comment type="pathway">
    <text evidence="4 16">Amino-acid biosynthesis; L-threonine biosynthesis; L-threonine from L-aspartate: step 1/5.</text>
</comment>
<evidence type="ECO:0000256" key="3">
    <source>
        <dbReference type="ARBA" id="ARBA00004986"/>
    </source>
</evidence>
<feature type="domain" description="CASTOR ACT" evidence="18">
    <location>
        <begin position="336"/>
        <end position="398"/>
    </location>
</feature>
<evidence type="ECO:0000256" key="11">
    <source>
        <dbReference type="ARBA" id="ARBA00022915"/>
    </source>
</evidence>
<keyword evidence="8 14" id="KW-0547">Nucleotide-binding</keyword>
<feature type="binding site" evidence="14">
    <location>
        <begin position="176"/>
        <end position="177"/>
    </location>
    <ligand>
        <name>ATP</name>
        <dbReference type="ChEBI" id="CHEBI:30616"/>
    </ligand>
</feature>
<feature type="binding site" evidence="14">
    <location>
        <position position="52"/>
    </location>
    <ligand>
        <name>substrate</name>
    </ligand>
</feature>
<evidence type="ECO:0000259" key="18">
    <source>
        <dbReference type="Pfam" id="PF13840"/>
    </source>
</evidence>
<dbReference type="SUPFAM" id="SSF55021">
    <property type="entry name" value="ACT-like"/>
    <property type="match status" value="2"/>
</dbReference>
<feature type="binding site" evidence="14">
    <location>
        <position position="77"/>
    </location>
    <ligand>
        <name>substrate</name>
    </ligand>
</feature>
<dbReference type="UniPathway" id="UPA00051">
    <property type="reaction ID" value="UER00462"/>
</dbReference>
<evidence type="ECO:0000256" key="10">
    <source>
        <dbReference type="ARBA" id="ARBA00022840"/>
    </source>
</evidence>
<dbReference type="PROSITE" id="PS00324">
    <property type="entry name" value="ASPARTOKINASE"/>
    <property type="match status" value="1"/>
</dbReference>
<evidence type="ECO:0000256" key="6">
    <source>
        <dbReference type="ARBA" id="ARBA00022605"/>
    </source>
</evidence>
<dbReference type="Pfam" id="PF00696">
    <property type="entry name" value="AA_kinase"/>
    <property type="match status" value="1"/>
</dbReference>
<dbReference type="InterPro" id="IPR001341">
    <property type="entry name" value="Asp_kinase"/>
</dbReference>
<dbReference type="EC" id="2.7.2.4" evidence="15"/>
<dbReference type="OrthoDB" id="9799110at2"/>
<dbReference type="GO" id="GO:0009089">
    <property type="term" value="P:lysine biosynthetic process via diaminopimelate"/>
    <property type="evidence" value="ECO:0007669"/>
    <property type="project" value="UniProtKB-UniPathway"/>
</dbReference>
<dbReference type="InterPro" id="IPR018042">
    <property type="entry name" value="Aspartate_kinase_CS"/>
</dbReference>
<dbReference type="InterPro" id="IPR036393">
    <property type="entry name" value="AceGlu_kinase-like_sf"/>
</dbReference>
<dbReference type="NCBIfam" id="TIGR00657">
    <property type="entry name" value="asp_kinases"/>
    <property type="match status" value="1"/>
</dbReference>
<keyword evidence="9 15" id="KW-0418">Kinase</keyword>
<feature type="binding site" evidence="14">
    <location>
        <begin position="212"/>
        <end position="213"/>
    </location>
    <ligand>
        <name>ATP</name>
        <dbReference type="ChEBI" id="CHEBI:30616"/>
    </ligand>
</feature>
<dbReference type="GO" id="GO:0009090">
    <property type="term" value="P:homoserine biosynthetic process"/>
    <property type="evidence" value="ECO:0007669"/>
    <property type="project" value="TreeGrafter"/>
</dbReference>
<evidence type="ECO:0000259" key="17">
    <source>
        <dbReference type="Pfam" id="PF00696"/>
    </source>
</evidence>
<sequence>MKIIVQKFGGTSVSSSESRRIVLKKIIDKVKEGYHVVVVVSAMGRKGSPYSTDSLLDLINKEALNPREIDLLLSCGEIISGVTLSSMIREKGYKAKVLTGRLAGIKTNDNFGNAEVLDVDPSNIINSLKDGNIVIVAGFQGVNSNGEITTLGRGGSDITAVVLGKALHCNQVEIFTDVDGVMTADPNIVENAKVIKTMCYSEVYQLAENGAKVIHPKAVEIAQQSNISLVIKNTFTDSEGTIIEKADTNFYNNRKKQFNDKILTGITFKKGRNQIKVKTDDEKNETERLMNDITINKINIDLINFFIDEKIFTVEDKDLPVMTNILKEGNYKYDIIKNCCKLSAVGYKMHGVPGVMAKIVNALWKNNIKILQSSDSHNTIWCLIYEKDAEAALKILHEEFEMYK</sequence>
<feature type="binding site" evidence="14">
    <location>
        <begin position="7"/>
        <end position="10"/>
    </location>
    <ligand>
        <name>ATP</name>
        <dbReference type="ChEBI" id="CHEBI:30616"/>
    </ligand>
</feature>
<dbReference type="Gene3D" id="3.40.1160.10">
    <property type="entry name" value="Acetylglutamate kinase-like"/>
    <property type="match status" value="1"/>
</dbReference>
<keyword evidence="20" id="KW-1185">Reference proteome</keyword>
<dbReference type="UniPathway" id="UPA00050">
    <property type="reaction ID" value="UER00461"/>
</dbReference>
<evidence type="ECO:0000313" key="19">
    <source>
        <dbReference type="EMBL" id="QAT61663.1"/>
    </source>
</evidence>
<keyword evidence="6 16" id="KW-0028">Amino-acid biosynthesis</keyword>
<dbReference type="Gene3D" id="3.30.2130.10">
    <property type="entry name" value="VC0802-like"/>
    <property type="match status" value="1"/>
</dbReference>
<organism evidence="19 20">
    <name type="scientific">Acidilutibacter cellobiosedens</name>
    <dbReference type="NCBI Taxonomy" id="2507161"/>
    <lineage>
        <taxon>Bacteria</taxon>
        <taxon>Bacillati</taxon>
        <taxon>Bacillota</taxon>
        <taxon>Tissierellia</taxon>
        <taxon>Tissierellales</taxon>
        <taxon>Acidilutibacteraceae</taxon>
        <taxon>Acidilutibacter</taxon>
    </lineage>
</organism>
<keyword evidence="10 14" id="KW-0067">ATP-binding</keyword>
<accession>A0A410QCA8</accession>
<comment type="pathway">
    <text evidence="3 16">Amino-acid biosynthesis; L-methionine biosynthesis via de novo pathway; L-homoserine from L-aspartate: step 1/3.</text>
</comment>
<comment type="pathway">
    <text evidence="2 16">Amino-acid biosynthesis; L-lysine biosynthesis via DAP pathway; (S)-tetrahydrodipicolinate from L-aspartate: step 1/4.</text>
</comment>
<dbReference type="EMBL" id="CP035282">
    <property type="protein sequence ID" value="QAT61663.1"/>
    <property type="molecule type" value="Genomic_DNA"/>
</dbReference>
<dbReference type="InterPro" id="IPR001048">
    <property type="entry name" value="Asp/Glu/Uridylate_kinase"/>
</dbReference>
<dbReference type="FunFam" id="3.40.1160.10:FF:000002">
    <property type="entry name" value="Aspartokinase"/>
    <property type="match status" value="1"/>
</dbReference>
<evidence type="ECO:0000256" key="12">
    <source>
        <dbReference type="ARBA" id="ARBA00023154"/>
    </source>
</evidence>
<gene>
    <name evidence="19" type="primary">dapG</name>
    <name evidence="19" type="ORF">EQM13_08720</name>
</gene>
<dbReference type="NCBIfam" id="NF006068">
    <property type="entry name" value="PRK08210.1"/>
    <property type="match status" value="1"/>
</dbReference>
<comment type="function">
    <text evidence="1">Catalyzes the phosphorylation of the beta-carboxyl group of aspartic acid with ATP to yield 4-phospho-L-aspartate, which is involved in the branched biosynthetic pathway leading to the biosynthesis of amino acids threonine, isoleucine and methionine.</text>
</comment>
<keyword evidence="12" id="KW-0457">Lysine biosynthesis</keyword>
<dbReference type="UniPathway" id="UPA00034">
    <property type="reaction ID" value="UER00015"/>
</dbReference>
<dbReference type="Pfam" id="PF13840">
    <property type="entry name" value="ACT_7"/>
    <property type="match status" value="1"/>
</dbReference>
<evidence type="ECO:0000256" key="8">
    <source>
        <dbReference type="ARBA" id="ARBA00022741"/>
    </source>
</evidence>
<comment type="catalytic activity">
    <reaction evidence="13 15">
        <text>L-aspartate + ATP = 4-phospho-L-aspartate + ADP</text>
        <dbReference type="Rhea" id="RHEA:23776"/>
        <dbReference type="ChEBI" id="CHEBI:29991"/>
        <dbReference type="ChEBI" id="CHEBI:30616"/>
        <dbReference type="ChEBI" id="CHEBI:57535"/>
        <dbReference type="ChEBI" id="CHEBI:456216"/>
        <dbReference type="EC" id="2.7.2.4"/>
    </reaction>
</comment>
<evidence type="ECO:0000256" key="4">
    <source>
        <dbReference type="ARBA" id="ARBA00005139"/>
    </source>
</evidence>
<dbReference type="GO" id="GO:0019877">
    <property type="term" value="P:diaminopimelate biosynthetic process"/>
    <property type="evidence" value="ECO:0007669"/>
    <property type="project" value="UniProtKB-KW"/>
</dbReference>
<dbReference type="GO" id="GO:0009088">
    <property type="term" value="P:threonine biosynthetic process"/>
    <property type="evidence" value="ECO:0007669"/>
    <property type="project" value="UniProtKB-UniPathway"/>
</dbReference>
<feature type="domain" description="Aspartate/glutamate/uridylate kinase" evidence="17">
    <location>
        <begin position="2"/>
        <end position="233"/>
    </location>
</feature>
<comment type="similarity">
    <text evidence="5 15">Belongs to the aspartokinase family.</text>
</comment>
<dbReference type="InterPro" id="IPR045865">
    <property type="entry name" value="ACT-like_dom_sf"/>
</dbReference>
<evidence type="ECO:0000256" key="9">
    <source>
        <dbReference type="ARBA" id="ARBA00022777"/>
    </source>
</evidence>
<evidence type="ECO:0000256" key="5">
    <source>
        <dbReference type="ARBA" id="ARBA00010122"/>
    </source>
</evidence>
<keyword evidence="11" id="KW-0220">Diaminopimelate biosynthesis</keyword>
<evidence type="ECO:0000313" key="20">
    <source>
        <dbReference type="Proteomes" id="UP000287969"/>
    </source>
</evidence>
<dbReference type="GO" id="GO:0005524">
    <property type="term" value="F:ATP binding"/>
    <property type="evidence" value="ECO:0007669"/>
    <property type="project" value="UniProtKB-KW"/>
</dbReference>